<reference evidence="3" key="1">
    <citation type="submission" date="2025-08" db="UniProtKB">
        <authorList>
            <consortium name="Ensembl"/>
        </authorList>
    </citation>
    <scope>IDENTIFICATION</scope>
</reference>
<accession>A0A3B3SEB4</accession>
<feature type="compositionally biased region" description="Basic and acidic residues" evidence="1">
    <location>
        <begin position="487"/>
        <end position="496"/>
    </location>
</feature>
<organism evidence="3 4">
    <name type="scientific">Paramormyrops kingsleyae</name>
    <dbReference type="NCBI Taxonomy" id="1676925"/>
    <lineage>
        <taxon>Eukaryota</taxon>
        <taxon>Metazoa</taxon>
        <taxon>Chordata</taxon>
        <taxon>Craniata</taxon>
        <taxon>Vertebrata</taxon>
        <taxon>Euteleostomi</taxon>
        <taxon>Actinopterygii</taxon>
        <taxon>Neopterygii</taxon>
        <taxon>Teleostei</taxon>
        <taxon>Osteoglossocephala</taxon>
        <taxon>Osteoglossomorpha</taxon>
        <taxon>Osteoglossiformes</taxon>
        <taxon>Mormyridae</taxon>
        <taxon>Paramormyrops</taxon>
    </lineage>
</organism>
<evidence type="ECO:0000313" key="3">
    <source>
        <dbReference type="Ensembl" id="ENSPKIP00000028773.1"/>
    </source>
</evidence>
<dbReference type="GeneTree" id="ENSGT00390000002505"/>
<feature type="domain" description="DUF4614" evidence="2">
    <location>
        <begin position="470"/>
        <end position="632"/>
    </location>
</feature>
<feature type="compositionally biased region" description="Basic and acidic residues" evidence="1">
    <location>
        <begin position="383"/>
        <end position="394"/>
    </location>
</feature>
<dbReference type="PANTHER" id="PTHR22409:SF2">
    <property type="entry name" value="CHROMOSOME 19 OPEN READING FRAME 44"/>
    <property type="match status" value="1"/>
</dbReference>
<protein>
    <recommendedName>
        <fullName evidence="2">DUF4614 domain-containing protein</fullName>
    </recommendedName>
</protein>
<dbReference type="AlphaFoldDB" id="A0A3B3SEB4"/>
<feature type="region of interest" description="Disordered" evidence="1">
    <location>
        <begin position="379"/>
        <end position="540"/>
    </location>
</feature>
<dbReference type="PANTHER" id="PTHR22409">
    <property type="entry name" value="CHROMOSOME 19 OPEN READING FRAME 44"/>
    <property type="match status" value="1"/>
</dbReference>
<feature type="compositionally biased region" description="Basic and acidic residues" evidence="1">
    <location>
        <begin position="409"/>
        <end position="427"/>
    </location>
</feature>
<feature type="region of interest" description="Disordered" evidence="1">
    <location>
        <begin position="60"/>
        <end position="110"/>
    </location>
</feature>
<dbReference type="Ensembl" id="ENSPKIT00000009560.1">
    <property type="protein sequence ID" value="ENSPKIP00000028773.1"/>
    <property type="gene ID" value="ENSPKIG00000010285.1"/>
</dbReference>
<dbReference type="KEGG" id="pki:111860324"/>
<feature type="region of interest" description="Disordered" evidence="1">
    <location>
        <begin position="148"/>
        <end position="203"/>
    </location>
</feature>
<feature type="compositionally biased region" description="Basic and acidic residues" evidence="1">
    <location>
        <begin position="68"/>
        <end position="89"/>
    </location>
</feature>
<feature type="compositionally biased region" description="Low complexity" evidence="1">
    <location>
        <begin position="275"/>
        <end position="285"/>
    </location>
</feature>
<dbReference type="InterPro" id="IPR027884">
    <property type="entry name" value="DUF4614"/>
</dbReference>
<dbReference type="Proteomes" id="UP000261540">
    <property type="component" value="Unplaced"/>
</dbReference>
<feature type="compositionally biased region" description="Basic and acidic residues" evidence="1">
    <location>
        <begin position="466"/>
        <end position="481"/>
    </location>
</feature>
<evidence type="ECO:0000256" key="1">
    <source>
        <dbReference type="SAM" id="MobiDB-lite"/>
    </source>
</evidence>
<dbReference type="Pfam" id="PF15391">
    <property type="entry name" value="DUF4614"/>
    <property type="match status" value="1"/>
</dbReference>
<feature type="compositionally biased region" description="Low complexity" evidence="1">
    <location>
        <begin position="497"/>
        <end position="514"/>
    </location>
</feature>
<feature type="region of interest" description="Disordered" evidence="1">
    <location>
        <begin position="223"/>
        <end position="365"/>
    </location>
</feature>
<sequence length="654" mass="71127">MWNRSGSRSAALERATRQLSGQRLSARSHVVKRNELQEYMNALSLKSGTLLPRQSAVKHLSDISSDESEIKPQDGESDTSDNRYIKEEPAMGVGSRFLKKPPPVTVSPPTASKAAAASSVSVWQGRSRSVALSRLAVIEDRIRSRKQAASAPAASLPVPGEATAVSPSSSDDLSARGSRFLKERTAQQEPKIAPPRNLPSSHVRFINDGASLCSDEEDMENLLGGSCDSEGSLLKESRSASQKGVEGKKTFIKSSTKLQAASPPSIEDKPPSPLSPSGGLQELPSASLHPRGGPPHTARSATVEGSLSPSPPTTHSPERTTSPRIRFSRTTVSSDSAHSDIRSLEGLFVRNPSSSDSFSGRTTPSEEYRINVMSLDDLLPDFGRPETDREEKTKVVQKVTNAELPSRGLDVRDSRETANEDEIRPAEEDYESDFESEIKTESVGGVCDASDLHGDSDVSTGSKGQDVSHSERDRRLQRSAKESLQSESHKYRESSEKSNWSSFSRSASRSGTISPPRIKGRNAREAATQTQPDGTSYPCGTAALGPSVGMSYADPTPVASHVVSAEALEALTAYSPALFALNDMLRQQLALTRQFVEASRHLRTSALQSLEPAEYRYTTLEETREFIKHHRSPKLTVEEALKDVLQEMRSYHYL</sequence>
<dbReference type="InterPro" id="IPR040120">
    <property type="entry name" value="C19orf44-like"/>
</dbReference>
<dbReference type="OrthoDB" id="2151530at2759"/>
<feature type="compositionally biased region" description="Polar residues" evidence="1">
    <location>
        <begin position="351"/>
        <end position="363"/>
    </location>
</feature>
<evidence type="ECO:0000313" key="4">
    <source>
        <dbReference type="Proteomes" id="UP000261540"/>
    </source>
</evidence>
<evidence type="ECO:0000259" key="2">
    <source>
        <dbReference type="Pfam" id="PF15391"/>
    </source>
</evidence>
<name>A0A3B3SEB4_9TELE</name>
<feature type="region of interest" description="Disordered" evidence="1">
    <location>
        <begin position="1"/>
        <end position="26"/>
    </location>
</feature>
<reference evidence="3" key="2">
    <citation type="submission" date="2025-09" db="UniProtKB">
        <authorList>
            <consortium name="Ensembl"/>
        </authorList>
    </citation>
    <scope>IDENTIFICATION</scope>
</reference>
<proteinExistence type="predicted"/>
<dbReference type="CTD" id="139539646"/>
<feature type="compositionally biased region" description="Low complexity" evidence="1">
    <location>
        <begin position="148"/>
        <end position="157"/>
    </location>
</feature>
<keyword evidence="4" id="KW-1185">Reference proteome</keyword>